<sequence>MQQKGGILQIFFYKKIIFYAGFDDYQKNTVICEKFLKKTPRFKK</sequence>
<reference evidence="1" key="1">
    <citation type="submission" date="2019-03" db="EMBL/GenBank/DDBJ databases">
        <authorList>
            <consortium name="Pathogen Informatics"/>
        </authorList>
    </citation>
    <scope>NUCLEOTIDE SEQUENCE</scope>
    <source>
        <strain evidence="1">Unknown</strain>
    </source>
</reference>
<evidence type="ECO:0000313" key="1">
    <source>
        <dbReference type="EMBL" id="VGM95499.1"/>
    </source>
</evidence>
<proteinExistence type="predicted"/>
<dbReference type="AlphaFoldDB" id="A0A486XAU8"/>
<protein>
    <submittedName>
        <fullName evidence="1">Uncharacterized protein</fullName>
    </submittedName>
</protein>
<name>A0A486XAU8_9PAST</name>
<organism evidence="1">
    <name type="scientific">uncultured Avibacterium sp</name>
    <dbReference type="NCBI Taxonomy" id="1936169"/>
    <lineage>
        <taxon>Bacteria</taxon>
        <taxon>Pseudomonadati</taxon>
        <taxon>Pseudomonadota</taxon>
        <taxon>Gammaproteobacteria</taxon>
        <taxon>Pasteurellales</taxon>
        <taxon>Pasteurellaceae</taxon>
        <taxon>Avibacterium</taxon>
        <taxon>environmental samples</taxon>
    </lineage>
</organism>
<dbReference type="EMBL" id="CAAHDN010000009">
    <property type="protein sequence ID" value="VGM95499.1"/>
    <property type="molecule type" value="Genomic_DNA"/>
</dbReference>
<gene>
    <name evidence="1" type="ORF">NCTC4101_00878</name>
</gene>
<accession>A0A486XAU8</accession>